<dbReference type="PRINTS" id="PR00635">
    <property type="entry name" value="ANGIOTENSN1R"/>
</dbReference>
<keyword evidence="34" id="KW-1003">Cell membrane</keyword>
<evidence type="ECO:0000256" key="26">
    <source>
        <dbReference type="ARBA" id="ARBA00037795"/>
    </source>
</evidence>
<keyword evidence="7" id="KW-0121">Carboxypeptidase</keyword>
<dbReference type="PRINTS" id="PR00241">
    <property type="entry name" value="ANGIOTENSINR"/>
</dbReference>
<dbReference type="SUPFAM" id="SSF53187">
    <property type="entry name" value="Zn-dependent exopeptidases"/>
    <property type="match status" value="1"/>
</dbReference>
<dbReference type="SUPFAM" id="SSF81321">
    <property type="entry name" value="Family A G protein-coupled receptor-like"/>
    <property type="match status" value="1"/>
</dbReference>
<reference evidence="37" key="1">
    <citation type="submission" date="2023-03" db="EMBL/GenBank/DDBJ databases">
        <title>Electrophorus voltai genome.</title>
        <authorList>
            <person name="Bian C."/>
        </authorList>
    </citation>
    <scope>NUCLEOTIDE SEQUENCE</scope>
    <source>
        <strain evidence="37">CB-2022</strain>
        <tissue evidence="37">Muscle</tissue>
    </source>
</reference>
<evidence type="ECO:0000256" key="6">
    <source>
        <dbReference type="ARBA" id="ARBA00022490"/>
    </source>
</evidence>
<evidence type="ECO:0000256" key="29">
    <source>
        <dbReference type="ARBA" id="ARBA00050886"/>
    </source>
</evidence>
<dbReference type="GO" id="GO:0005886">
    <property type="term" value="C:plasma membrane"/>
    <property type="evidence" value="ECO:0007669"/>
    <property type="project" value="UniProtKB-SubCell"/>
</dbReference>
<evidence type="ECO:0000256" key="21">
    <source>
        <dbReference type="ARBA" id="ARBA00023170"/>
    </source>
</evidence>
<keyword evidence="22" id="KW-0325">Glycoprotein</keyword>
<feature type="transmembrane region" description="Helical" evidence="34">
    <location>
        <begin position="41"/>
        <end position="62"/>
    </location>
</feature>
<dbReference type="GO" id="GO:0005737">
    <property type="term" value="C:cytoplasm"/>
    <property type="evidence" value="ECO:0007669"/>
    <property type="project" value="UniProtKB-SubCell"/>
</dbReference>
<keyword evidence="11" id="KW-0479">Metal-binding</keyword>
<keyword evidence="24 33" id="KW-0807">Transducer</keyword>
<dbReference type="SMART" id="SM00631">
    <property type="entry name" value="Zn_pept"/>
    <property type="match status" value="1"/>
</dbReference>
<accession>A0AAD9DU14</accession>
<evidence type="ECO:0000256" key="13">
    <source>
        <dbReference type="ARBA" id="ARBA00022801"/>
    </source>
</evidence>
<evidence type="ECO:0000256" key="14">
    <source>
        <dbReference type="ARBA" id="ARBA00022833"/>
    </source>
</evidence>
<comment type="cofactor">
    <cofactor evidence="1">
        <name>Mn(2+)</name>
        <dbReference type="ChEBI" id="CHEBI:29035"/>
    </cofactor>
</comment>
<dbReference type="SUPFAM" id="SSF53448">
    <property type="entry name" value="Nucleotide-diphospho-sugar transferases"/>
    <property type="match status" value="1"/>
</dbReference>
<comment type="function">
    <text evidence="28">Receptor for angiotensin II, a vasoconstricting peptide, which acts as a key regulator of blood pressure and sodium retention by the kidney. The activated receptor in turn couples to G-alpha proteins G(q) (GNAQ, GNA11, GNA14 or GNA15) and thus activates phospholipase C and increases the cytosolic Ca(2+) concentrations, which in turn triggers cellular responses such as stimulation of protein kinase C.</text>
</comment>
<dbReference type="Pfam" id="PF01501">
    <property type="entry name" value="Glyco_transf_8"/>
    <property type="match status" value="1"/>
</dbReference>
<dbReference type="Gene3D" id="3.30.70.340">
    <property type="entry name" value="Metallocarboxypeptidase-like"/>
    <property type="match status" value="1"/>
</dbReference>
<dbReference type="Pfam" id="PF02244">
    <property type="entry name" value="Propep_M14"/>
    <property type="match status" value="1"/>
</dbReference>
<evidence type="ECO:0000256" key="10">
    <source>
        <dbReference type="ARBA" id="ARBA00022692"/>
    </source>
</evidence>
<dbReference type="GO" id="GO:0006508">
    <property type="term" value="P:proteolysis"/>
    <property type="evidence" value="ECO:0007669"/>
    <property type="project" value="UniProtKB-KW"/>
</dbReference>
<evidence type="ECO:0000256" key="9">
    <source>
        <dbReference type="ARBA" id="ARBA00022679"/>
    </source>
</evidence>
<dbReference type="Gene3D" id="3.40.630.10">
    <property type="entry name" value="Zn peptidases"/>
    <property type="match status" value="1"/>
</dbReference>
<evidence type="ECO:0000256" key="30">
    <source>
        <dbReference type="ARBA" id="ARBA00052293"/>
    </source>
</evidence>
<evidence type="ECO:0000256" key="3">
    <source>
        <dbReference type="ARBA" id="ARBA00004141"/>
    </source>
</evidence>
<dbReference type="InterPro" id="IPR036990">
    <property type="entry name" value="M14A-like_propep"/>
</dbReference>
<evidence type="ECO:0000256" key="23">
    <source>
        <dbReference type="ARBA" id="ARBA00023211"/>
    </source>
</evidence>
<proteinExistence type="inferred from homology"/>
<evidence type="ECO:0000256" key="18">
    <source>
        <dbReference type="ARBA" id="ARBA00023056"/>
    </source>
</evidence>
<dbReference type="PRINTS" id="PR00237">
    <property type="entry name" value="GPCRRHODOPSN"/>
</dbReference>
<comment type="catalytic activity">
    <reaction evidence="29">
        <text>[1,4-alpha-D-glucosyl](n)-L-tyrosyl-[glycogenin] + UDP-alpha-D-glucose = [1,4-alpha-D-glucosyl](n+1)-L-tyrosyl-[glycogenin] + UDP + H(+)</text>
        <dbReference type="Rhea" id="RHEA:56560"/>
        <dbReference type="Rhea" id="RHEA-COMP:14606"/>
        <dbReference type="Rhea" id="RHEA-COMP:14607"/>
        <dbReference type="ChEBI" id="CHEBI:15378"/>
        <dbReference type="ChEBI" id="CHEBI:58223"/>
        <dbReference type="ChEBI" id="CHEBI:58885"/>
        <dbReference type="ChEBI" id="CHEBI:140574"/>
        <dbReference type="EC" id="2.4.1.186"/>
    </reaction>
</comment>
<evidence type="ECO:0000256" key="19">
    <source>
        <dbReference type="ARBA" id="ARBA00023136"/>
    </source>
</evidence>
<keyword evidence="21 33" id="KW-0675">Receptor</keyword>
<keyword evidence="20" id="KW-1015">Disulfide bond</keyword>
<keyword evidence="18" id="KW-0320">Glycogen biosynthesis</keyword>
<dbReference type="EMBL" id="JAROKS010000016">
    <property type="protein sequence ID" value="KAK1795300.1"/>
    <property type="molecule type" value="Genomic_DNA"/>
</dbReference>
<comment type="function">
    <text evidence="34">Receptor for angiotensin II, a vasoconstricting peptide, which acts as a key regulator of blood pressure and sodium retention by the kidney. The activated receptor in turn couples to G-alpha proteins G(q) and thus activates phospholipase C and increases the cytosolic Ca(2+) concentrations, which in turn triggers cellular responses such as stimulation of protein kinase C.</text>
</comment>
<dbReference type="GO" id="GO:0004945">
    <property type="term" value="F:angiotensin type II receptor activity"/>
    <property type="evidence" value="ECO:0007669"/>
    <property type="project" value="UniProtKB-UniRule"/>
</dbReference>
<dbReference type="GO" id="GO:0004181">
    <property type="term" value="F:metallocarboxypeptidase activity"/>
    <property type="evidence" value="ECO:0007669"/>
    <property type="project" value="UniProtKB-EC"/>
</dbReference>
<dbReference type="GO" id="GO:0001596">
    <property type="term" value="F:angiotensin type I receptor activity"/>
    <property type="evidence" value="ECO:0007669"/>
    <property type="project" value="UniProtKB-UniRule"/>
</dbReference>
<evidence type="ECO:0000256" key="33">
    <source>
        <dbReference type="RuleBase" id="RU000688"/>
    </source>
</evidence>
<feature type="domain" description="G-protein coupled receptors family 1 profile" evidence="35">
    <location>
        <begin position="53"/>
        <end position="312"/>
    </location>
</feature>
<feature type="transmembrane region" description="Helical" evidence="34">
    <location>
        <begin position="199"/>
        <end position="224"/>
    </location>
</feature>
<keyword evidence="14" id="KW-0862">Zinc</keyword>
<evidence type="ECO:0000256" key="20">
    <source>
        <dbReference type="ARBA" id="ARBA00023157"/>
    </source>
</evidence>
<evidence type="ECO:0000259" key="36">
    <source>
        <dbReference type="PROSITE" id="PS52035"/>
    </source>
</evidence>
<keyword evidence="12" id="KW-0732">Signal</keyword>
<dbReference type="GO" id="GO:0008270">
    <property type="term" value="F:zinc ion binding"/>
    <property type="evidence" value="ECO:0007669"/>
    <property type="project" value="InterPro"/>
</dbReference>
<comment type="catalytic activity">
    <reaction evidence="25">
        <text>Preferential release of a C-terminal lysine or arginine amino acid.</text>
        <dbReference type="EC" id="3.4.17.2"/>
    </reaction>
</comment>
<feature type="non-terminal residue" evidence="37">
    <location>
        <position position="1"/>
    </location>
</feature>
<keyword evidence="16 33" id="KW-0297">G-protein coupled receptor</keyword>
<keyword evidence="10 33" id="KW-0812">Transmembrane</keyword>
<feature type="transmembrane region" description="Helical" evidence="34">
    <location>
        <begin position="248"/>
        <end position="266"/>
    </location>
</feature>
<feature type="active site" description="Proton donor/acceptor" evidence="32">
    <location>
        <position position="784"/>
    </location>
</feature>
<evidence type="ECO:0000256" key="5">
    <source>
        <dbReference type="ARBA" id="ARBA00005988"/>
    </source>
</evidence>
<comment type="similarity">
    <text evidence="33">Belongs to the G-protein coupled receptor 1 family.</text>
</comment>
<evidence type="ECO:0000313" key="38">
    <source>
        <dbReference type="Proteomes" id="UP001239994"/>
    </source>
</evidence>
<comment type="similarity">
    <text evidence="5 32">Belongs to the peptidase M14 family.</text>
</comment>
<dbReference type="InterPro" id="IPR000248">
    <property type="entry name" value="ATII_rcpt"/>
</dbReference>
<comment type="caution">
    <text evidence="37">The sequence shown here is derived from an EMBL/GenBank/DDBJ whole genome shotgun (WGS) entry which is preliminary data.</text>
</comment>
<evidence type="ECO:0000256" key="12">
    <source>
        <dbReference type="ARBA" id="ARBA00022729"/>
    </source>
</evidence>
<dbReference type="Pfam" id="PF00246">
    <property type="entry name" value="Peptidase_M14"/>
    <property type="match status" value="1"/>
</dbReference>
<dbReference type="PROSITE" id="PS00133">
    <property type="entry name" value="CARBOXYPEPT_ZN_2"/>
    <property type="match status" value="1"/>
</dbReference>
<dbReference type="PROSITE" id="PS00132">
    <property type="entry name" value="CARBOXYPEPT_ZN_1"/>
    <property type="match status" value="1"/>
</dbReference>
<dbReference type="SUPFAM" id="SSF54897">
    <property type="entry name" value="Protease propeptides/inhibitors"/>
    <property type="match status" value="1"/>
</dbReference>
<evidence type="ECO:0000256" key="11">
    <source>
        <dbReference type="ARBA" id="ARBA00022723"/>
    </source>
</evidence>
<evidence type="ECO:0000256" key="15">
    <source>
        <dbReference type="ARBA" id="ARBA00022989"/>
    </source>
</evidence>
<evidence type="ECO:0000313" key="37">
    <source>
        <dbReference type="EMBL" id="KAK1795300.1"/>
    </source>
</evidence>
<dbReference type="FunFam" id="3.40.630.10:FF:000001">
    <property type="entry name" value="Carboxypeptidase B"/>
    <property type="match status" value="1"/>
</dbReference>
<keyword evidence="19 34" id="KW-0472">Membrane</keyword>
<dbReference type="PANTHER" id="PTHR11705">
    <property type="entry name" value="PROTEASE FAMILY M14 CARBOXYPEPTIDASE A,B"/>
    <property type="match status" value="1"/>
</dbReference>
<dbReference type="InterPro" id="IPR017452">
    <property type="entry name" value="GPCR_Rhodpsn_7TM"/>
</dbReference>
<dbReference type="PROSITE" id="PS00237">
    <property type="entry name" value="G_PROTEIN_RECEP_F1_1"/>
    <property type="match status" value="1"/>
</dbReference>
<feature type="domain" description="Peptidase M14" evidence="36">
    <location>
        <begin position="523"/>
        <end position="818"/>
    </location>
</feature>
<dbReference type="InterPro" id="IPR000276">
    <property type="entry name" value="GPCR_Rhodpsn"/>
</dbReference>
<evidence type="ECO:0000256" key="16">
    <source>
        <dbReference type="ARBA" id="ARBA00023040"/>
    </source>
</evidence>
<dbReference type="InterPro" id="IPR029044">
    <property type="entry name" value="Nucleotide-diphossugar_trans"/>
</dbReference>
<evidence type="ECO:0000256" key="22">
    <source>
        <dbReference type="ARBA" id="ARBA00023180"/>
    </source>
</evidence>
<dbReference type="AlphaFoldDB" id="A0AAD9DU14"/>
<dbReference type="InterPro" id="IPR000834">
    <property type="entry name" value="Peptidase_M14"/>
</dbReference>
<comment type="catalytic activity">
    <reaction evidence="30">
        <text>L-tyrosyl-[glycogenin] + UDP-alpha-D-glucose = alpha-D-glucosyl-L-tyrosyl-[glycogenin] + UDP + H(+)</text>
        <dbReference type="Rhea" id="RHEA:23360"/>
        <dbReference type="Rhea" id="RHEA-COMP:14604"/>
        <dbReference type="Rhea" id="RHEA-COMP:14605"/>
        <dbReference type="ChEBI" id="CHEBI:15378"/>
        <dbReference type="ChEBI" id="CHEBI:46858"/>
        <dbReference type="ChEBI" id="CHEBI:58223"/>
        <dbReference type="ChEBI" id="CHEBI:58885"/>
        <dbReference type="ChEBI" id="CHEBI:140573"/>
        <dbReference type="EC" id="2.4.1.186"/>
    </reaction>
</comment>
<keyword evidence="15 34" id="KW-1133">Transmembrane helix</keyword>
<comment type="function">
    <text evidence="31">Self-glucosylating initiator of glycogen synthesis. It catalyzes the formation of a short alpha (1,4)-glucosyl chain covalently attached via a glucose 1-O-tyrosyl linkage to internal tyrosine residues and these chains act as primers for the elongation reaction catalyzed by glycogen synthase.</text>
</comment>
<name>A0AAD9DU14_9TELE</name>
<evidence type="ECO:0000259" key="35">
    <source>
        <dbReference type="PROSITE" id="PS50262"/>
    </source>
</evidence>
<dbReference type="GO" id="GO:0005978">
    <property type="term" value="P:glycogen biosynthetic process"/>
    <property type="evidence" value="ECO:0007669"/>
    <property type="project" value="UniProtKB-KW"/>
</dbReference>
<dbReference type="Proteomes" id="UP001239994">
    <property type="component" value="Unassembled WGS sequence"/>
</dbReference>
<feature type="transmembrane region" description="Helical" evidence="34">
    <location>
        <begin position="113"/>
        <end position="130"/>
    </location>
</feature>
<evidence type="ECO:0000256" key="25">
    <source>
        <dbReference type="ARBA" id="ARBA00036114"/>
    </source>
</evidence>
<dbReference type="GO" id="GO:0019229">
    <property type="term" value="P:regulation of vasoconstriction"/>
    <property type="evidence" value="ECO:0007669"/>
    <property type="project" value="UniProtKB-UniRule"/>
</dbReference>
<evidence type="ECO:0000256" key="2">
    <source>
        <dbReference type="ARBA" id="ARBA00001947"/>
    </source>
</evidence>
<keyword evidence="13" id="KW-0378">Hydrolase</keyword>
<dbReference type="PROSITE" id="PS52035">
    <property type="entry name" value="PEPTIDASE_M14"/>
    <property type="match status" value="1"/>
</dbReference>
<dbReference type="GO" id="GO:0008466">
    <property type="term" value="F:glycogenin glucosyltransferase activity"/>
    <property type="evidence" value="ECO:0007669"/>
    <property type="project" value="UniProtKB-EC"/>
</dbReference>
<dbReference type="GO" id="GO:0005615">
    <property type="term" value="C:extracellular space"/>
    <property type="evidence" value="ECO:0007669"/>
    <property type="project" value="TreeGrafter"/>
</dbReference>
<keyword evidence="6" id="KW-0963">Cytoplasm</keyword>
<dbReference type="InterPro" id="IPR057246">
    <property type="entry name" value="CARBOXYPEPT_ZN_1"/>
</dbReference>
<dbReference type="InterPro" id="IPR000190">
    <property type="entry name" value="ATII_AT1_rcpt"/>
</dbReference>
<feature type="transmembrane region" description="Helical" evidence="34">
    <location>
        <begin position="74"/>
        <end position="93"/>
    </location>
</feature>
<dbReference type="PANTHER" id="PTHR11705:SF20">
    <property type="entry name" value="CARBOXYPEPTIDASE B"/>
    <property type="match status" value="1"/>
</dbReference>
<evidence type="ECO:0000256" key="4">
    <source>
        <dbReference type="ARBA" id="ARBA00004496"/>
    </source>
</evidence>
<gene>
    <name evidence="37" type="ORF">P4O66_009923</name>
</gene>
<comment type="cofactor">
    <cofactor evidence="2">
        <name>Zn(2+)</name>
        <dbReference type="ChEBI" id="CHEBI:29105"/>
    </cofactor>
</comment>
<dbReference type="FunFam" id="3.90.550.10:FF:000092">
    <property type="entry name" value="Glycogenin 2"/>
    <property type="match status" value="1"/>
</dbReference>
<keyword evidence="17" id="KW-0482">Metalloprotease</keyword>
<evidence type="ECO:0000256" key="31">
    <source>
        <dbReference type="ARBA" id="ARBA00057883"/>
    </source>
</evidence>
<feature type="transmembrane region" description="Helical" evidence="34">
    <location>
        <begin position="151"/>
        <end position="173"/>
    </location>
</feature>
<dbReference type="FunFam" id="3.30.70.340:FF:000002">
    <property type="entry name" value="Carboxypeptidase A"/>
    <property type="match status" value="1"/>
</dbReference>
<dbReference type="InterPro" id="IPR002495">
    <property type="entry name" value="Glyco_trans_8"/>
</dbReference>
<evidence type="ECO:0000256" key="7">
    <source>
        <dbReference type="ARBA" id="ARBA00022645"/>
    </source>
</evidence>
<evidence type="ECO:0000256" key="27">
    <source>
        <dbReference type="ARBA" id="ARBA00038162"/>
    </source>
</evidence>
<dbReference type="InterPro" id="IPR057247">
    <property type="entry name" value="CARBOXYPEPT_ZN_2"/>
</dbReference>
<dbReference type="InterPro" id="IPR003146">
    <property type="entry name" value="M14A_act_pep"/>
</dbReference>
<protein>
    <recommendedName>
        <fullName evidence="34">Type-1 angiotensin II receptor</fullName>
    </recommendedName>
</protein>
<evidence type="ECO:0000256" key="8">
    <source>
        <dbReference type="ARBA" id="ARBA00022670"/>
    </source>
</evidence>
<keyword evidence="23" id="KW-0464">Manganese</keyword>
<evidence type="ECO:0000256" key="32">
    <source>
        <dbReference type="PROSITE-ProRule" id="PRU01379"/>
    </source>
</evidence>
<comment type="subcellular location">
    <subcellularLocation>
        <location evidence="34">Cell membrane</location>
        <topology evidence="34">Multi-pass membrane protein</topology>
    </subcellularLocation>
    <subcellularLocation>
        <location evidence="4">Cytoplasm</location>
    </subcellularLocation>
    <subcellularLocation>
        <location evidence="3">Membrane</location>
        <topology evidence="3">Multi-pass membrane protein</topology>
    </subcellularLocation>
    <subcellularLocation>
        <location evidence="26">Zymogen granule lumen</location>
    </subcellularLocation>
</comment>
<dbReference type="CDD" id="cd02537">
    <property type="entry name" value="GT8_Glycogenin"/>
    <property type="match status" value="1"/>
</dbReference>
<keyword evidence="9" id="KW-0808">Transferase</keyword>
<comment type="caution">
    <text evidence="34">Lacks conserved residue(s) required for the propagation of feature annotation.</text>
</comment>
<dbReference type="PROSITE" id="PS50262">
    <property type="entry name" value="G_PROTEIN_RECEP_F1_2"/>
    <property type="match status" value="1"/>
</dbReference>
<keyword evidence="8" id="KW-0645">Protease</keyword>
<organism evidence="37 38">
    <name type="scientific">Electrophorus voltai</name>
    <dbReference type="NCBI Taxonomy" id="2609070"/>
    <lineage>
        <taxon>Eukaryota</taxon>
        <taxon>Metazoa</taxon>
        <taxon>Chordata</taxon>
        <taxon>Craniata</taxon>
        <taxon>Vertebrata</taxon>
        <taxon>Euteleostomi</taxon>
        <taxon>Actinopterygii</taxon>
        <taxon>Neopterygii</taxon>
        <taxon>Teleostei</taxon>
        <taxon>Ostariophysi</taxon>
        <taxon>Gymnotiformes</taxon>
        <taxon>Gymnotoidei</taxon>
        <taxon>Gymnotidae</taxon>
        <taxon>Electrophorus</taxon>
    </lineage>
</organism>
<evidence type="ECO:0000256" key="1">
    <source>
        <dbReference type="ARBA" id="ARBA00001936"/>
    </source>
</evidence>
<dbReference type="Pfam" id="PF00001">
    <property type="entry name" value="7tm_1"/>
    <property type="match status" value="1"/>
</dbReference>
<dbReference type="Gene3D" id="3.90.550.10">
    <property type="entry name" value="Spore Coat Polysaccharide Biosynthesis Protein SpsA, Chain A"/>
    <property type="match status" value="1"/>
</dbReference>
<comment type="similarity">
    <text evidence="27">Belongs to the glycosyltransferase 8 family. Glycogenin subfamily.</text>
</comment>
<keyword evidence="38" id="KW-1185">Reference proteome</keyword>
<evidence type="ECO:0000256" key="28">
    <source>
        <dbReference type="ARBA" id="ARBA00046119"/>
    </source>
</evidence>
<evidence type="ECO:0000256" key="34">
    <source>
        <dbReference type="RuleBase" id="RU368058"/>
    </source>
</evidence>
<evidence type="ECO:0000256" key="17">
    <source>
        <dbReference type="ARBA" id="ARBA00023049"/>
    </source>
</evidence>
<dbReference type="Gene3D" id="1.20.1070.10">
    <property type="entry name" value="Rhodopsin 7-helix transmembrane proteins"/>
    <property type="match status" value="1"/>
</dbReference>
<evidence type="ECO:0000256" key="24">
    <source>
        <dbReference type="ARBA" id="ARBA00023224"/>
    </source>
</evidence>
<sequence>ERRDLGRGVDMENLTTEVSEGVHITCNTSGRHDFIFTFVPVIYACNFLVGVVGNSIVVAVIFRFMKLKTVASVLVLNLAVSDLTFLFTLPLWATFTATGYHWPFGSFLCKASGGLAVFNFYASIFFLTALSVDRYLAVVHPVGSRRHRTPLCARVSCALVWVAALLLSAPAALNRDAHQVKGGANTLCGVLHGGQRRHVLVTFAVLKSVLGFLAPFLIIVTCYCRMGRALLGARGVPRKSTRARGDETLRMLAAAVLAFFVCWAPHQVVYSMDLLAMLEVVTDCRTLDIIDTAMPFSICLAYFNSCVNPVLYGFVGRNFRKNVQRLLRCGPVSGGLHPHTSSRTNTLSQRASKLLHLPSTCKHAPKIALCPMAVARVCRKTPGDWVRPEGPTGYKGGPRKAAGHTGTMKLLLFLGLATVALCELKKFEGDKVLRLKPVVAMHVSFIEELANSMEVDFWSPDSADMVTVGMDVDIHIPASHADMAFIMLQQSDMKYKVLIDDVQVAVDTQLDSGMKTRSHSLTKYNNWDTVQGWISSMTSAHPTLISRLVLGSTFEGRAMHLLKIGRCTGSTKPAIFMDCGIHAREWISPAFCQWFINKAVSTYGTDSQMTSLLDTMDIFVLPVFNIDGYEHTWKTDRMWRKTRSRRNGSPCVGADPNRNFDAGWCTLGASSNPCSDTYCGASVESEIEVRNVADFIRKNKSVIKAYLTIHSYSQLLLFPYSYKYDLAADHNELLQVAEGAAETLRSLYGTRYTSGPGATTIYPAAGGSDDWAYDLGVKYSYTFELRDTGRYGFLLPESQIQPTYQAFVTLATTDSYAKGVMVLGKSLRNHNTSRKLVALIGPHVSETSRAVLHKLYDEVRLVDVLDSGDTAHLALMKRPDLGVTFTKLHCWSLTHYSKCVFMDADTLVLANVDELFDREELSAAPDPGWPDCFNSGVFVFRPSEDTYSKLLQYCTEHGSFDGKSPSVYCRLRGCTEGVGMLGRKCVLLASRHLLRDIIPMWSGIKLNGVCRC</sequence>